<organism evidence="1 2">
    <name type="scientific">Streptomyces indiaensis</name>
    <dbReference type="NCBI Taxonomy" id="284033"/>
    <lineage>
        <taxon>Bacteria</taxon>
        <taxon>Bacillati</taxon>
        <taxon>Actinomycetota</taxon>
        <taxon>Actinomycetes</taxon>
        <taxon>Kitasatosporales</taxon>
        <taxon>Streptomycetaceae</taxon>
        <taxon>Streptomyces</taxon>
    </lineage>
</organism>
<evidence type="ECO:0000313" key="1">
    <source>
        <dbReference type="EMBL" id="GAA2230125.1"/>
    </source>
</evidence>
<accession>A0ABP5QAE9</accession>
<proteinExistence type="predicted"/>
<sequence length="71" mass="7447">MLDVDAVPLGDGDQVLGELVWAAEVDIEVARRIGCGVLRGVQANVLSRGTGRATLRPWGWVSAGVDDSMAV</sequence>
<name>A0ABP5QAE9_9ACTN</name>
<dbReference type="Proteomes" id="UP001501474">
    <property type="component" value="Unassembled WGS sequence"/>
</dbReference>
<gene>
    <name evidence="1" type="ORF">GCM10010104_24160</name>
</gene>
<dbReference type="RefSeq" id="WP_234845190.1">
    <property type="nucleotide sequence ID" value="NZ_BAAART010000055.1"/>
</dbReference>
<evidence type="ECO:0000313" key="2">
    <source>
        <dbReference type="Proteomes" id="UP001501474"/>
    </source>
</evidence>
<dbReference type="EMBL" id="BAAART010000055">
    <property type="protein sequence ID" value="GAA2230125.1"/>
    <property type="molecule type" value="Genomic_DNA"/>
</dbReference>
<comment type="caution">
    <text evidence="1">The sequence shown here is derived from an EMBL/GenBank/DDBJ whole genome shotgun (WGS) entry which is preliminary data.</text>
</comment>
<protein>
    <submittedName>
        <fullName evidence="1">Uncharacterized protein</fullName>
    </submittedName>
</protein>
<reference evidence="2" key="1">
    <citation type="journal article" date="2019" name="Int. J. Syst. Evol. Microbiol.">
        <title>The Global Catalogue of Microorganisms (GCM) 10K type strain sequencing project: providing services to taxonomists for standard genome sequencing and annotation.</title>
        <authorList>
            <consortium name="The Broad Institute Genomics Platform"/>
            <consortium name="The Broad Institute Genome Sequencing Center for Infectious Disease"/>
            <person name="Wu L."/>
            <person name="Ma J."/>
        </authorList>
    </citation>
    <scope>NUCLEOTIDE SEQUENCE [LARGE SCALE GENOMIC DNA]</scope>
    <source>
        <strain evidence="2">JCM 3053</strain>
    </source>
</reference>
<keyword evidence="2" id="KW-1185">Reference proteome</keyword>